<dbReference type="GO" id="GO:0046872">
    <property type="term" value="F:metal ion binding"/>
    <property type="evidence" value="ECO:0007669"/>
    <property type="project" value="UniProtKB-KW"/>
</dbReference>
<evidence type="ECO:0000256" key="2">
    <source>
        <dbReference type="ARBA" id="ARBA00023239"/>
    </source>
</evidence>
<evidence type="ECO:0000313" key="3">
    <source>
        <dbReference type="EMBL" id="NSL52234.1"/>
    </source>
</evidence>
<dbReference type="RefSeq" id="WP_173731442.1">
    <property type="nucleotide sequence ID" value="NZ_JABTTE010000014.1"/>
</dbReference>
<evidence type="ECO:0000256" key="1">
    <source>
        <dbReference type="ARBA" id="ARBA00022723"/>
    </source>
</evidence>
<dbReference type="Gene3D" id="3.40.50.1400">
    <property type="match status" value="2"/>
</dbReference>
<protein>
    <submittedName>
        <fullName evidence="3">Sirohydrochlorin chelatase</fullName>
    </submittedName>
</protein>
<dbReference type="PANTHER" id="PTHR33542">
    <property type="entry name" value="SIROHYDROCHLORIN FERROCHELATASE, CHLOROPLASTIC"/>
    <property type="match status" value="1"/>
</dbReference>
<keyword evidence="2" id="KW-0456">Lyase</keyword>
<accession>A0A8J8GE86</accession>
<dbReference type="CDD" id="cd03414">
    <property type="entry name" value="CbiX_SirB_C"/>
    <property type="match status" value="1"/>
</dbReference>
<sequence length="249" mass="27936">MKAILYIAHGTWLKKELEEIKLFLQRIIEKNSVPIQEICFLKLAEPNIAEGFQRCVEKGATEITVVPLFLLPAGHIKIDIPNALEEVKRKYPTVKVTMKDSLGVQKEILDAVCGLIKNKGGKFSQHSSVLIVGVGGSDETIQPLYQEIVKGIKLRLETKQVTICYLAKAEPNLEQGLEQVLKDEESKIIVVPYLLFPGFLYNLVKKQVNKLQKLGKDILITDPLSTHSTMENIFVESTKIDLKSDEIAI</sequence>
<name>A0A8J8GE86_9BACI</name>
<dbReference type="Pfam" id="PF01903">
    <property type="entry name" value="CbiX"/>
    <property type="match status" value="2"/>
</dbReference>
<dbReference type="AlphaFoldDB" id="A0A8J8GE86"/>
<proteinExistence type="predicted"/>
<dbReference type="InterPro" id="IPR050963">
    <property type="entry name" value="Sirohydro_Cobaltochel/CbiX"/>
</dbReference>
<dbReference type="Proteomes" id="UP000625804">
    <property type="component" value="Unassembled WGS sequence"/>
</dbReference>
<dbReference type="CDD" id="cd03416">
    <property type="entry name" value="CbiX_SirB_N"/>
    <property type="match status" value="1"/>
</dbReference>
<reference evidence="3" key="1">
    <citation type="submission" date="2020-06" db="EMBL/GenBank/DDBJ databases">
        <title>A novel thermopfilic bacterium from Erzurum, Turkey.</title>
        <authorList>
            <person name="Adiguzel A."/>
            <person name="Ay H."/>
            <person name="Baltaci M.O."/>
        </authorList>
    </citation>
    <scope>NUCLEOTIDE SEQUENCE</scope>
    <source>
        <strain evidence="3">P2</strain>
    </source>
</reference>
<dbReference type="EMBL" id="JABTTE010000014">
    <property type="protein sequence ID" value="NSL52234.1"/>
    <property type="molecule type" value="Genomic_DNA"/>
</dbReference>
<dbReference type="SUPFAM" id="SSF53800">
    <property type="entry name" value="Chelatase"/>
    <property type="match status" value="2"/>
</dbReference>
<gene>
    <name evidence="3" type="ORF">HR057_10765</name>
</gene>
<keyword evidence="1" id="KW-0479">Metal-binding</keyword>
<dbReference type="InterPro" id="IPR002762">
    <property type="entry name" value="CbiX-like"/>
</dbReference>
<dbReference type="PANTHER" id="PTHR33542:SF3">
    <property type="entry name" value="SIROHYDROCHLORIN FERROCHELATASE, CHLOROPLASTIC"/>
    <property type="match status" value="1"/>
</dbReference>
<organism evidence="3 4">
    <name type="scientific">Calidifontibacillus erzurumensis</name>
    <dbReference type="NCBI Taxonomy" id="2741433"/>
    <lineage>
        <taxon>Bacteria</taxon>
        <taxon>Bacillati</taxon>
        <taxon>Bacillota</taxon>
        <taxon>Bacilli</taxon>
        <taxon>Bacillales</taxon>
        <taxon>Bacillaceae</taxon>
        <taxon>Calidifontibacillus/Schinkia group</taxon>
        <taxon>Calidifontibacillus</taxon>
    </lineage>
</organism>
<keyword evidence="4" id="KW-1185">Reference proteome</keyword>
<comment type="caution">
    <text evidence="3">The sequence shown here is derived from an EMBL/GenBank/DDBJ whole genome shotgun (WGS) entry which is preliminary data.</text>
</comment>
<evidence type="ECO:0000313" key="4">
    <source>
        <dbReference type="Proteomes" id="UP000625804"/>
    </source>
</evidence>
<dbReference type="GO" id="GO:0016829">
    <property type="term" value="F:lyase activity"/>
    <property type="evidence" value="ECO:0007669"/>
    <property type="project" value="UniProtKB-KW"/>
</dbReference>